<proteinExistence type="predicted"/>
<feature type="domain" description="Ice-binding protein C-terminal" evidence="2">
    <location>
        <begin position="222"/>
        <end position="244"/>
    </location>
</feature>
<organism evidence="3 4">
    <name type="scientific">Rubritalea spongiae</name>
    <dbReference type="NCBI Taxonomy" id="430797"/>
    <lineage>
        <taxon>Bacteria</taxon>
        <taxon>Pseudomonadati</taxon>
        <taxon>Verrucomicrobiota</taxon>
        <taxon>Verrucomicrobiia</taxon>
        <taxon>Verrucomicrobiales</taxon>
        <taxon>Rubritaleaceae</taxon>
        <taxon>Rubritalea</taxon>
    </lineage>
</organism>
<keyword evidence="1" id="KW-0732">Signal</keyword>
<accession>A0ABW5E5M7</accession>
<feature type="chain" id="PRO_5047423366" evidence="1">
    <location>
        <begin position="23"/>
        <end position="245"/>
    </location>
</feature>
<dbReference type="InterPro" id="IPR013424">
    <property type="entry name" value="Ice-binding_C"/>
</dbReference>
<dbReference type="Proteomes" id="UP001597297">
    <property type="component" value="Unassembled WGS sequence"/>
</dbReference>
<dbReference type="Pfam" id="PF07589">
    <property type="entry name" value="PEP-CTERM"/>
    <property type="match status" value="1"/>
</dbReference>
<dbReference type="RefSeq" id="WP_377093567.1">
    <property type="nucleotide sequence ID" value="NZ_JBHSJM010000001.1"/>
</dbReference>
<keyword evidence="4" id="KW-1185">Reference proteome</keyword>
<dbReference type="NCBIfam" id="TIGR02595">
    <property type="entry name" value="PEP_CTERM"/>
    <property type="match status" value="1"/>
</dbReference>
<reference evidence="4" key="1">
    <citation type="journal article" date="2019" name="Int. J. Syst. Evol. Microbiol.">
        <title>The Global Catalogue of Microorganisms (GCM) 10K type strain sequencing project: providing services to taxonomists for standard genome sequencing and annotation.</title>
        <authorList>
            <consortium name="The Broad Institute Genomics Platform"/>
            <consortium name="The Broad Institute Genome Sequencing Center for Infectious Disease"/>
            <person name="Wu L."/>
            <person name="Ma J."/>
        </authorList>
    </citation>
    <scope>NUCLEOTIDE SEQUENCE [LARGE SCALE GENOMIC DNA]</scope>
    <source>
        <strain evidence="4">JCM 16545</strain>
    </source>
</reference>
<comment type="caution">
    <text evidence="3">The sequence shown here is derived from an EMBL/GenBank/DDBJ whole genome shotgun (WGS) entry which is preliminary data.</text>
</comment>
<dbReference type="EMBL" id="JBHUJC010000043">
    <property type="protein sequence ID" value="MFD2277702.1"/>
    <property type="molecule type" value="Genomic_DNA"/>
</dbReference>
<name>A0ABW5E5M7_9BACT</name>
<sequence>MKIHTILGAGALLTLLPMTASAATLTIDLDQQPTGGGTIDLTAQGTLDWMSLGDAGATTPTATKDFVAQKAGANFIQTVTVVNLDGISTDWVGDDYASSPWASTWTDGDSANQTALAGSLEAKSGSVDADKVGLMFDVNVATAGDYQLIIYGTSYRSNYQLTASLDGTDYLSDVGAQNSESVFTIDFTTTAANETLSILYAQTADGGGSADNVGIAAITLAAVPEPSSTALLGLGGLSLILRRRK</sequence>
<feature type="signal peptide" evidence="1">
    <location>
        <begin position="1"/>
        <end position="22"/>
    </location>
</feature>
<gene>
    <name evidence="3" type="ORF">ACFSQZ_14635</name>
</gene>
<protein>
    <submittedName>
        <fullName evidence="3">PEP-CTERM sorting domain-containing protein</fullName>
    </submittedName>
</protein>
<evidence type="ECO:0000313" key="3">
    <source>
        <dbReference type="EMBL" id="MFD2277702.1"/>
    </source>
</evidence>
<evidence type="ECO:0000313" key="4">
    <source>
        <dbReference type="Proteomes" id="UP001597297"/>
    </source>
</evidence>
<evidence type="ECO:0000259" key="2">
    <source>
        <dbReference type="Pfam" id="PF07589"/>
    </source>
</evidence>
<evidence type="ECO:0000256" key="1">
    <source>
        <dbReference type="SAM" id="SignalP"/>
    </source>
</evidence>